<protein>
    <recommendedName>
        <fullName evidence="3">Serine protease</fullName>
    </recommendedName>
</protein>
<evidence type="ECO:0000313" key="2">
    <source>
        <dbReference type="Proteomes" id="UP000720508"/>
    </source>
</evidence>
<gene>
    <name evidence="1" type="ORF">KN815_44840</name>
</gene>
<dbReference type="EMBL" id="JAHLEM010000889">
    <property type="protein sequence ID" value="MBU3870929.1"/>
    <property type="molecule type" value="Genomic_DNA"/>
</dbReference>
<keyword evidence="2" id="KW-1185">Reference proteome</keyword>
<feature type="non-terminal residue" evidence="1">
    <location>
        <position position="1"/>
    </location>
</feature>
<proteinExistence type="predicted"/>
<dbReference type="Proteomes" id="UP000720508">
    <property type="component" value="Unassembled WGS sequence"/>
</dbReference>
<accession>A0ABS6CVU9</accession>
<evidence type="ECO:0008006" key="3">
    <source>
        <dbReference type="Google" id="ProtNLM"/>
    </source>
</evidence>
<organism evidence="1 2">
    <name type="scientific">Streptomyces niphimycinicus</name>
    <dbReference type="NCBI Taxonomy" id="2842201"/>
    <lineage>
        <taxon>Bacteria</taxon>
        <taxon>Bacillati</taxon>
        <taxon>Actinomycetota</taxon>
        <taxon>Actinomycetes</taxon>
        <taxon>Kitasatosporales</taxon>
        <taxon>Streptomycetaceae</taxon>
        <taxon>Streptomyces</taxon>
    </lineage>
</organism>
<reference evidence="1 2" key="1">
    <citation type="submission" date="2021-06" db="EMBL/GenBank/DDBJ databases">
        <authorList>
            <person name="Pan X."/>
        </authorList>
    </citation>
    <scope>NUCLEOTIDE SEQUENCE [LARGE SCALE GENOMIC DNA]</scope>
    <source>
        <strain evidence="1 2">4503</strain>
    </source>
</reference>
<evidence type="ECO:0000313" key="1">
    <source>
        <dbReference type="EMBL" id="MBU3870929.1"/>
    </source>
</evidence>
<sequence length="182" mass="19748">ADARPGGPDAEPDRDRPARRRIQHLADRLATRARMRPRVTRRTARAAGELLAGYETFIPEAAHVLVNALDLDARPGPLSAGLARLARLHTTRPALAVHTADALRRRLNTALRPGSDAGLLRAAGQLDEDGGHASGLFAATLTEVGGARTEWAEPWRERLRSLRAHPHADVRDAALRLTTTVE</sequence>
<name>A0ABS6CVU9_9ACTN</name>
<comment type="caution">
    <text evidence="1">The sequence shown here is derived from an EMBL/GenBank/DDBJ whole genome shotgun (WGS) entry which is preliminary data.</text>
</comment>